<protein>
    <submittedName>
        <fullName evidence="1">Uncharacterized protein</fullName>
    </submittedName>
</protein>
<name>A0A2P2Q5D3_RHIMU</name>
<evidence type="ECO:0000313" key="1">
    <source>
        <dbReference type="EMBL" id="MBX62166.1"/>
    </source>
</evidence>
<organism evidence="1">
    <name type="scientific">Rhizophora mucronata</name>
    <name type="common">Asiatic mangrove</name>
    <dbReference type="NCBI Taxonomy" id="61149"/>
    <lineage>
        <taxon>Eukaryota</taxon>
        <taxon>Viridiplantae</taxon>
        <taxon>Streptophyta</taxon>
        <taxon>Embryophyta</taxon>
        <taxon>Tracheophyta</taxon>
        <taxon>Spermatophyta</taxon>
        <taxon>Magnoliopsida</taxon>
        <taxon>eudicotyledons</taxon>
        <taxon>Gunneridae</taxon>
        <taxon>Pentapetalae</taxon>
        <taxon>rosids</taxon>
        <taxon>fabids</taxon>
        <taxon>Malpighiales</taxon>
        <taxon>Rhizophoraceae</taxon>
        <taxon>Rhizophora</taxon>
    </lineage>
</organism>
<sequence>MWDKSCNRTRLTIRGNQDENGRKGSNLIQIKMNPYVSILSFFYSPSCFNSIIRQFLLKPLQNSSF</sequence>
<dbReference type="EMBL" id="GGEC01081682">
    <property type="protein sequence ID" value="MBX62166.1"/>
    <property type="molecule type" value="Transcribed_RNA"/>
</dbReference>
<accession>A0A2P2Q5D3</accession>
<proteinExistence type="predicted"/>
<dbReference type="AlphaFoldDB" id="A0A2P2Q5D3"/>
<reference evidence="1" key="1">
    <citation type="submission" date="2018-02" db="EMBL/GenBank/DDBJ databases">
        <title>Rhizophora mucronata_Transcriptome.</title>
        <authorList>
            <person name="Meera S.P."/>
            <person name="Sreeshan A."/>
            <person name="Augustine A."/>
        </authorList>
    </citation>
    <scope>NUCLEOTIDE SEQUENCE</scope>
    <source>
        <tissue evidence="1">Leaf</tissue>
    </source>
</reference>